<name>A0A6P7SEP3_9MOLL</name>
<organism evidence="2 3">
    <name type="scientific">Octopus sinensis</name>
    <name type="common">East Asian common octopus</name>
    <dbReference type="NCBI Taxonomy" id="2607531"/>
    <lineage>
        <taxon>Eukaryota</taxon>
        <taxon>Metazoa</taxon>
        <taxon>Spiralia</taxon>
        <taxon>Lophotrochozoa</taxon>
        <taxon>Mollusca</taxon>
        <taxon>Cephalopoda</taxon>
        <taxon>Coleoidea</taxon>
        <taxon>Octopodiformes</taxon>
        <taxon>Octopoda</taxon>
        <taxon>Incirrata</taxon>
        <taxon>Octopodidae</taxon>
        <taxon>Octopus</taxon>
    </lineage>
</organism>
<keyword evidence="2" id="KW-1185">Reference proteome</keyword>
<dbReference type="KEGG" id="osn:115211991"/>
<keyword evidence="1" id="KW-0732">Signal</keyword>
<feature type="chain" id="PRO_5027552406" evidence="1">
    <location>
        <begin position="20"/>
        <end position="284"/>
    </location>
</feature>
<protein>
    <submittedName>
        <fullName evidence="3">Uncharacterized protein LOC115211991 isoform X1</fullName>
    </submittedName>
</protein>
<evidence type="ECO:0000313" key="3">
    <source>
        <dbReference type="RefSeq" id="XP_029636630.1"/>
    </source>
</evidence>
<dbReference type="RefSeq" id="XP_029636630.1">
    <property type="nucleotide sequence ID" value="XM_029780770.2"/>
</dbReference>
<feature type="signal peptide" evidence="1">
    <location>
        <begin position="1"/>
        <end position="19"/>
    </location>
</feature>
<dbReference type="Proteomes" id="UP000515154">
    <property type="component" value="Linkage group LG5"/>
</dbReference>
<dbReference type="AlphaFoldDB" id="A0A6P7SEP3"/>
<accession>A0A6P7SEP3</accession>
<evidence type="ECO:0000313" key="2">
    <source>
        <dbReference type="Proteomes" id="UP000515154"/>
    </source>
</evidence>
<evidence type="ECO:0000256" key="1">
    <source>
        <dbReference type="SAM" id="SignalP"/>
    </source>
</evidence>
<reference evidence="3" key="1">
    <citation type="submission" date="2025-08" db="UniProtKB">
        <authorList>
            <consortium name="RefSeq"/>
        </authorList>
    </citation>
    <scope>IDENTIFICATION</scope>
</reference>
<proteinExistence type="predicted"/>
<gene>
    <name evidence="3" type="primary">LOC115211991</name>
</gene>
<sequence>MVMDIKFFCLLVILYSTSGSNSFKIIQNETAWLGESLVLQTEEIPNLKRPAVWKYNNYKYECDRTCATGAYTVTQDGNISTLTIKNVSWEFSKWSFNDDDLRVAHLKLDIKVKPTIEIMNETDCKYNVTAKCSLPVTRIECYLGKALQPFISNKTETCPDGKTYTSSATLEPPSGNLKCSFTIDSIFSAERTTEVNCNIPSATTSDFYTSVYIESSSINDNVNTTEINDNVNTTKSFVGRLSQSTILQSTPTTTKESSADGKTKQINCISIIIAVLIIIGVVDT</sequence>